<feature type="compositionally biased region" description="Polar residues" evidence="10">
    <location>
        <begin position="1346"/>
        <end position="1357"/>
    </location>
</feature>
<dbReference type="Pfam" id="PF14580">
    <property type="entry name" value="LRR_9"/>
    <property type="match status" value="1"/>
</dbReference>
<name>A0A836EZJ9_9HYME</name>
<dbReference type="Gene3D" id="3.80.10.10">
    <property type="entry name" value="Ribonuclease Inhibitor"/>
    <property type="match status" value="2"/>
</dbReference>
<feature type="region of interest" description="Disordered" evidence="10">
    <location>
        <begin position="1143"/>
        <end position="1185"/>
    </location>
</feature>
<keyword evidence="7" id="KW-0966">Cell projection</keyword>
<feature type="non-terminal residue" evidence="11">
    <location>
        <position position="1732"/>
    </location>
</feature>
<dbReference type="EMBL" id="JAANIB010008875">
    <property type="protein sequence ID" value="KAG5323334.1"/>
    <property type="molecule type" value="Genomic_DNA"/>
</dbReference>
<evidence type="ECO:0000256" key="10">
    <source>
        <dbReference type="SAM" id="MobiDB-lite"/>
    </source>
</evidence>
<keyword evidence="5" id="KW-0677">Repeat</keyword>
<dbReference type="InterPro" id="IPR032675">
    <property type="entry name" value="LRR_dom_sf"/>
</dbReference>
<dbReference type="GO" id="GO:0005929">
    <property type="term" value="C:cilium"/>
    <property type="evidence" value="ECO:0007669"/>
    <property type="project" value="UniProtKB-SubCell"/>
</dbReference>
<evidence type="ECO:0000256" key="1">
    <source>
        <dbReference type="ARBA" id="ARBA00003843"/>
    </source>
</evidence>
<feature type="region of interest" description="Disordered" evidence="10">
    <location>
        <begin position="1651"/>
        <end position="1672"/>
    </location>
</feature>
<keyword evidence="4" id="KW-0433">Leucine-rich repeat</keyword>
<evidence type="ECO:0000256" key="6">
    <source>
        <dbReference type="ARBA" id="ARBA00023069"/>
    </source>
</evidence>
<evidence type="ECO:0000313" key="12">
    <source>
        <dbReference type="Proteomes" id="UP000670152"/>
    </source>
</evidence>
<evidence type="ECO:0000256" key="8">
    <source>
        <dbReference type="ARBA" id="ARBA00024433"/>
    </source>
</evidence>
<dbReference type="InterPro" id="IPR050576">
    <property type="entry name" value="Cilia_flagella_integrity"/>
</dbReference>
<evidence type="ECO:0000256" key="4">
    <source>
        <dbReference type="ARBA" id="ARBA00022614"/>
    </source>
</evidence>
<feature type="region of interest" description="Disordered" evidence="10">
    <location>
        <begin position="842"/>
        <end position="896"/>
    </location>
</feature>
<comment type="caution">
    <text evidence="11">The sequence shown here is derived from an EMBL/GenBank/DDBJ whole genome shotgun (WGS) entry which is preliminary data.</text>
</comment>
<feature type="compositionally biased region" description="Basic and acidic residues" evidence="10">
    <location>
        <begin position="867"/>
        <end position="894"/>
    </location>
</feature>
<feature type="coiled-coil region" evidence="9">
    <location>
        <begin position="410"/>
        <end position="441"/>
    </location>
</feature>
<evidence type="ECO:0000256" key="7">
    <source>
        <dbReference type="ARBA" id="ARBA00023273"/>
    </source>
</evidence>
<comment type="subcellular location">
    <subcellularLocation>
        <location evidence="2">Cell projection</location>
        <location evidence="2">Cilium</location>
    </subcellularLocation>
</comment>
<reference evidence="11 12" key="1">
    <citation type="submission" date="2020-02" db="EMBL/GenBank/DDBJ databases">
        <title>Relaxed selection underlies rapid genomic changes in the transitions from sociality to social parasitism in ants.</title>
        <authorList>
            <person name="Bi X."/>
        </authorList>
    </citation>
    <scope>NUCLEOTIDE SEQUENCE [LARGE SCALE GENOMIC DNA]</scope>
    <source>
        <strain evidence="11">BGI-DK2014b</strain>
        <tissue evidence="11">Whole body</tissue>
    </source>
</reference>
<feature type="compositionally biased region" description="Low complexity" evidence="10">
    <location>
        <begin position="845"/>
        <end position="857"/>
    </location>
</feature>
<evidence type="ECO:0000313" key="11">
    <source>
        <dbReference type="EMBL" id="KAG5323334.1"/>
    </source>
</evidence>
<dbReference type="InterPro" id="IPR001611">
    <property type="entry name" value="Leu-rich_rpt"/>
</dbReference>
<dbReference type="SUPFAM" id="SSF52075">
    <property type="entry name" value="Outer arm dynein light chain 1"/>
    <property type="match status" value="1"/>
</dbReference>
<proteinExistence type="inferred from homology"/>
<organism evidence="11 12">
    <name type="scientific">Acromyrmex heyeri</name>
    <dbReference type="NCBI Taxonomy" id="230685"/>
    <lineage>
        <taxon>Eukaryota</taxon>
        <taxon>Metazoa</taxon>
        <taxon>Ecdysozoa</taxon>
        <taxon>Arthropoda</taxon>
        <taxon>Hexapoda</taxon>
        <taxon>Insecta</taxon>
        <taxon>Pterygota</taxon>
        <taxon>Neoptera</taxon>
        <taxon>Endopterygota</taxon>
        <taxon>Hymenoptera</taxon>
        <taxon>Apocrita</taxon>
        <taxon>Aculeata</taxon>
        <taxon>Formicoidea</taxon>
        <taxon>Formicidae</taxon>
        <taxon>Myrmicinae</taxon>
        <taxon>Acromyrmex</taxon>
    </lineage>
</organism>
<feature type="coiled-coil region" evidence="9">
    <location>
        <begin position="320"/>
        <end position="347"/>
    </location>
</feature>
<dbReference type="PANTHER" id="PTHR45973:SF9">
    <property type="entry name" value="LEUCINE-RICH REPEAT-CONTAINING PROTEIN 46"/>
    <property type="match status" value="1"/>
</dbReference>
<evidence type="ECO:0000256" key="9">
    <source>
        <dbReference type="SAM" id="Coils"/>
    </source>
</evidence>
<protein>
    <recommendedName>
        <fullName evidence="8">Dynein axonemal assembly factor 1 homolog</fullName>
    </recommendedName>
</protein>
<keyword evidence="6" id="KW-0969">Cilium</keyword>
<feature type="non-terminal residue" evidence="11">
    <location>
        <position position="1"/>
    </location>
</feature>
<keyword evidence="9" id="KW-0175">Coiled coil</keyword>
<dbReference type="SMART" id="SM00365">
    <property type="entry name" value="LRR_SD22"/>
    <property type="match status" value="4"/>
</dbReference>
<evidence type="ECO:0000256" key="2">
    <source>
        <dbReference type="ARBA" id="ARBA00004138"/>
    </source>
</evidence>
<gene>
    <name evidence="11" type="primary">Dnaaf1</name>
    <name evidence="11" type="ORF">G6Z77_0011292</name>
</gene>
<comment type="similarity">
    <text evidence="3">Belongs to the DNAAF1 family.</text>
</comment>
<keyword evidence="12" id="KW-1185">Reference proteome</keyword>
<accession>A0A836EZJ9</accession>
<feature type="region of interest" description="Disordered" evidence="10">
    <location>
        <begin position="1625"/>
        <end position="1644"/>
    </location>
</feature>
<dbReference type="OrthoDB" id="266138at2759"/>
<feature type="region of interest" description="Disordered" evidence="10">
    <location>
        <begin position="1320"/>
        <end position="1358"/>
    </location>
</feature>
<sequence>MDCPTECKVLNDTVKNQFEVKECENLCGSEKTEASNKIDEYDQIFDSNHENPSYFNSSINDCDVSIYEYFDCNDKTIQEEDSEDIEKTIQNQFLTDDQHTNSLNNLTEFRDSLNIDSMHEKICRIRYEKEKFMDSGISTNELIAENFINSQNIPNRNDNLLYTSDDEHYDSTEERMIEDLSATEERMMEDLSAKMEDDCDDVMKKIIESCCHAADFQQRSTICEISSADSIQPSSKRVIKEFRENEFFPCRRVVSETAIAKEDILRTIEEAEKILTDKIDFIETKDNKINSANTIEKTDVVEDNLQKLAEITYSGRLRSRIEIRETLEKIAEEKKKIENRKNESLETLSKKFEEIDKLVADHNYTFLGSDNDDSYELKTPENVANDFDSLDEFQIPIDPENFEVPLTKPEITEKLKIEELEKELEDEIKQHKKLMDEYQKIIATDLEKIQLTLESESVQAYNDADIDKEVKDKSKDDEKISEEFSNEILEMTDDTTVAKTDSESDDFFMEEWKEPERTYIKGKVYDFDEKKHGVRMTEELIRKHCKEHKLYQTPYLNDVLYLHYKYLISMMNLRILGFSFIENLEKYTGLKCLWLESNGIYEIANLENQSELKSLYLHHNLISKIENLDCLPKLDTLNLSHNTIRRIENLDGLKFLNNLNLSHNYLRETADIEHLRLLHTLSILDISHNRIDTCDIVDILGDMKSLRVVTLNGNPVLKQIKMYRKTMILKCKNLQYLDDRPVFPRDRACAEAWMRGGVDEEVAERNRWFQAEQKKINDSVMGELKDSLLEAGLEMATPLIPLTCSVPLVSVFVYLSNVASALESPDKQKEALDLEKKKKSEERSFLGSYDSPSSSSSSEDEQLANEENERSRQKGGKESDGRRPMAEQEKKVSDENNGELLLPWKAKVREEIRPRTLIEEISKSKHDIAGDAERKWHADQIFNNYESIYDSLDDGIVNRKTVSPKKEVLELQLEKEKTADLQESISNNNKANDCKSERTFTCSVSCDTSDLKQMLEEYHKPANAITNEEDDILNKSIKSYQRKSRDSPFGSKLSSIREDMREFCDSMDRFVDENKIVFKNGEVEGFWGEKKMMDQNLQTNFVDDSKSQETGTEVSVSEEDKLRWWSTKERKLKVKEILKKREDEAKKNKVEAEDTKRAEKSDRSDSSEDKKQLTDGEKLDDEKLAIDTEKKNVCKTLINTKDLVSSNEQYSERENSAEKNNSVKIEILEDKVNDLSFESPERKKNIDESDDDSFKTALSIQEDSQILESSYELPKVLKLTNKENNFDKIIDSIQNESIDHSVDNNWKEVISNKNHNDAIYENEKINDESEKSSDKTEISKSERGFSTETEQSNSQMESLVRTIDRLSLERASHSSRLTGKRTREAEDVEVSNKKSFLIKEMNPGKKPEERKSRSQISERCRQHMIQETKKFARKVSPLIDKCITHLIKDAENANGKSQCYKYNRKNLREYLPSDYPSKMNLGKPAGDFGEENNCHDKYDNKSNDVTNTYSERQELMTEQTINSQFAASVHRSDIQSFANLFRQSQNSESQSPVAVNANVSLYEEFCDHLHKLENSKKLLIKPDFTMDNNQSEEILSDNKLQNTECSVKKSIKPLIQIVSECPTTSKNSEQISSERKEIKLSHGSQTTSYCKQKAVLRKSEEETETSDDSEKHINEESAVNLKEGIKVETFTTSCTIENTEYKEECVLPKEEERKPVTTNMKKSIEMQVAQEN</sequence>
<feature type="compositionally biased region" description="Basic and acidic residues" evidence="10">
    <location>
        <begin position="1320"/>
        <end position="1345"/>
    </location>
</feature>
<dbReference type="PANTHER" id="PTHR45973">
    <property type="entry name" value="PROTEIN PHOSPHATASE 1 REGULATORY SUBUNIT SDS22-RELATED"/>
    <property type="match status" value="1"/>
</dbReference>
<dbReference type="PROSITE" id="PS51450">
    <property type="entry name" value="LRR"/>
    <property type="match status" value="4"/>
</dbReference>
<evidence type="ECO:0000256" key="5">
    <source>
        <dbReference type="ARBA" id="ARBA00022737"/>
    </source>
</evidence>
<evidence type="ECO:0000256" key="3">
    <source>
        <dbReference type="ARBA" id="ARBA00006453"/>
    </source>
</evidence>
<comment type="function">
    <text evidence="1">Cilium-specific protein required for cilia structures.</text>
</comment>
<dbReference type="Proteomes" id="UP000670152">
    <property type="component" value="Unassembled WGS sequence"/>
</dbReference>